<comment type="caution">
    <text evidence="11">The sequence shown here is derived from an EMBL/GenBank/DDBJ whole genome shotgun (WGS) entry which is preliminary data.</text>
</comment>
<dbReference type="AlphaFoldDB" id="A0A0G0N653"/>
<dbReference type="Proteomes" id="UP000034246">
    <property type="component" value="Unassembled WGS sequence"/>
</dbReference>
<keyword evidence="6" id="KW-0067">ATP-binding</keyword>
<dbReference type="GO" id="GO:0006419">
    <property type="term" value="P:alanyl-tRNA aminoacylation"/>
    <property type="evidence" value="ECO:0007669"/>
    <property type="project" value="InterPro"/>
</dbReference>
<dbReference type="InterPro" id="IPR018164">
    <property type="entry name" value="Ala-tRNA-synth_IIc_N"/>
</dbReference>
<dbReference type="GO" id="GO:0004813">
    <property type="term" value="F:alanine-tRNA ligase activity"/>
    <property type="evidence" value="ECO:0007669"/>
    <property type="project" value="UniProtKB-EC"/>
</dbReference>
<dbReference type="FunFam" id="3.30.980.10:FF:000004">
    <property type="entry name" value="Alanine--tRNA ligase, cytoplasmic"/>
    <property type="match status" value="1"/>
</dbReference>
<dbReference type="NCBIfam" id="NF002436">
    <property type="entry name" value="PRK01584.1"/>
    <property type="match status" value="1"/>
</dbReference>
<dbReference type="InterPro" id="IPR018165">
    <property type="entry name" value="Ala-tRNA-synth_IIc_core"/>
</dbReference>
<keyword evidence="8" id="KW-0648">Protein biosynthesis</keyword>
<evidence type="ECO:0000313" key="12">
    <source>
        <dbReference type="Proteomes" id="UP000034246"/>
    </source>
</evidence>
<protein>
    <recommendedName>
        <fullName evidence="2">alanine--tRNA ligase</fullName>
        <ecNumber evidence="2">6.1.1.7</ecNumber>
    </recommendedName>
</protein>
<dbReference type="SUPFAM" id="SSF55681">
    <property type="entry name" value="Class II aaRS and biotin synthetases"/>
    <property type="match status" value="1"/>
</dbReference>
<keyword evidence="5" id="KW-0547">Nucleotide-binding</keyword>
<keyword evidence="7" id="KW-0694">RNA-binding</keyword>
<evidence type="ECO:0000256" key="3">
    <source>
        <dbReference type="ARBA" id="ARBA00022555"/>
    </source>
</evidence>
<dbReference type="Gene3D" id="3.30.54.20">
    <property type="match status" value="1"/>
</dbReference>
<reference evidence="11 12" key="1">
    <citation type="journal article" date="2015" name="Nature">
        <title>rRNA introns, odd ribosomes, and small enigmatic genomes across a large radiation of phyla.</title>
        <authorList>
            <person name="Brown C.T."/>
            <person name="Hug L.A."/>
            <person name="Thomas B.C."/>
            <person name="Sharon I."/>
            <person name="Castelle C.J."/>
            <person name="Singh A."/>
            <person name="Wilkins M.J."/>
            <person name="Williams K.H."/>
            <person name="Banfield J.F."/>
        </authorList>
    </citation>
    <scope>NUCLEOTIDE SEQUENCE [LARGE SCALE GENOMIC DNA]</scope>
</reference>
<dbReference type="PANTHER" id="PTHR11777:SF9">
    <property type="entry name" value="ALANINE--TRNA LIGASE, CYTOPLASMIC"/>
    <property type="match status" value="1"/>
</dbReference>
<dbReference type="InterPro" id="IPR018163">
    <property type="entry name" value="Thr/Ala-tRNA-synth_IIc_edit"/>
</dbReference>
<dbReference type="STRING" id="1618550.UT39_C0004G0023"/>
<sequence length="651" mass="74019">MKASEVRQKYINFFKASLRKHTEISPAPLVLEDDPTTLFTSSGMQPLVPYLMGESYKDEGGKVVKRLVDSQPSIRLGDIEEVGDNRHTTFFEMLGNWSLGDYFKKEQISWFFEFLTDDKEGLGLDPNNLYISVFAGDEHVRVSGKVTQSLGPDVESMSIWSGLFRDKGIDAKTANIGNKKPDIKNGRIFYYGAEKNWWSRTGTPSQMPVGEIGGPDSEVFYDFGEKYKFHEKSEWKDEPCHPNCDCGRFLEIGNSVFMQFQKVGEDTFEELPNKNVDFGGGLERTTAATEKTPDVFRTDLYNKVIEAVEKTTGEEYAGKEKYGFMELMRIIADHMKASVFLISEGVFPSNKMQGYLLRRLLRRSMVKMQKLKGDVTSTIGDLSYIEIADAVIETYKDSYLDLSSKRDLILKVIKEERDKFGVTLQKGLKIIKDYKGDQLNELNAFDLYQSYGFPYEVTQEIFSEKGKILDKNKFDEAFKRHQDLSRKLSAGVFKGGLADHSPEVVRLHTATHLLLASLRKILGEHVVQKGQNITKDRSRFDFPNPEKLTDEQLKEVEDMVNKVISEKLPVNFEVLPKEEALKTGAIHAFNEKYADTVKVYYLGENLNEAFSREFCGGPHVANTGKIGRVKIEKQEKIGAGLLRIYLVLKNN</sequence>
<dbReference type="PATRIC" id="fig|1618550.3.peg.332"/>
<evidence type="ECO:0000256" key="5">
    <source>
        <dbReference type="ARBA" id="ARBA00022741"/>
    </source>
</evidence>
<dbReference type="Pfam" id="PF07973">
    <property type="entry name" value="tRNA_SAD"/>
    <property type="match status" value="1"/>
</dbReference>
<dbReference type="GO" id="GO:0005524">
    <property type="term" value="F:ATP binding"/>
    <property type="evidence" value="ECO:0007669"/>
    <property type="project" value="UniProtKB-KW"/>
</dbReference>
<evidence type="ECO:0000313" key="11">
    <source>
        <dbReference type="EMBL" id="KKR11664.1"/>
    </source>
</evidence>
<keyword evidence="9 11" id="KW-0030">Aminoacyl-tRNA synthetase</keyword>
<evidence type="ECO:0000256" key="6">
    <source>
        <dbReference type="ARBA" id="ARBA00022840"/>
    </source>
</evidence>
<comment type="similarity">
    <text evidence="1">Belongs to the class-II aminoacyl-tRNA synthetase family.</text>
</comment>
<dbReference type="PANTHER" id="PTHR11777">
    <property type="entry name" value="ALANYL-TRNA SYNTHETASE"/>
    <property type="match status" value="1"/>
</dbReference>
<evidence type="ECO:0000256" key="1">
    <source>
        <dbReference type="ARBA" id="ARBA00008226"/>
    </source>
</evidence>
<dbReference type="CDD" id="cd00673">
    <property type="entry name" value="AlaRS_core"/>
    <property type="match status" value="1"/>
</dbReference>
<dbReference type="SUPFAM" id="SSF55186">
    <property type="entry name" value="ThrRS/AlaRS common domain"/>
    <property type="match status" value="1"/>
</dbReference>
<feature type="domain" description="Alanyl-transfer RNA synthetases family profile" evidence="10">
    <location>
        <begin position="1"/>
        <end position="651"/>
    </location>
</feature>
<organism evidence="11 12">
    <name type="scientific">Candidatus Woesebacteria bacterium GW2011_GWA1_39_21</name>
    <dbReference type="NCBI Taxonomy" id="1618550"/>
    <lineage>
        <taxon>Bacteria</taxon>
        <taxon>Candidatus Woeseibacteriota</taxon>
    </lineage>
</organism>
<dbReference type="GO" id="GO:0005737">
    <property type="term" value="C:cytoplasm"/>
    <property type="evidence" value="ECO:0007669"/>
    <property type="project" value="InterPro"/>
</dbReference>
<dbReference type="InterPro" id="IPR018162">
    <property type="entry name" value="Ala-tRNA-ligase_IIc_anticod-bd"/>
</dbReference>
<dbReference type="GO" id="GO:0000049">
    <property type="term" value="F:tRNA binding"/>
    <property type="evidence" value="ECO:0007669"/>
    <property type="project" value="UniProtKB-KW"/>
</dbReference>
<evidence type="ECO:0000256" key="8">
    <source>
        <dbReference type="ARBA" id="ARBA00022917"/>
    </source>
</evidence>
<dbReference type="Pfam" id="PF01411">
    <property type="entry name" value="tRNA-synt_2c"/>
    <property type="match status" value="1"/>
</dbReference>
<dbReference type="InterPro" id="IPR012947">
    <property type="entry name" value="tRNA_SAD"/>
</dbReference>
<dbReference type="GO" id="GO:0002161">
    <property type="term" value="F:aminoacyl-tRNA deacylase activity"/>
    <property type="evidence" value="ECO:0007669"/>
    <property type="project" value="TreeGrafter"/>
</dbReference>
<dbReference type="SMART" id="SM00863">
    <property type="entry name" value="tRNA_SAD"/>
    <property type="match status" value="1"/>
</dbReference>
<evidence type="ECO:0000256" key="4">
    <source>
        <dbReference type="ARBA" id="ARBA00022598"/>
    </source>
</evidence>
<evidence type="ECO:0000256" key="2">
    <source>
        <dbReference type="ARBA" id="ARBA00013168"/>
    </source>
</evidence>
<evidence type="ECO:0000256" key="7">
    <source>
        <dbReference type="ARBA" id="ARBA00022884"/>
    </source>
</evidence>
<accession>A0A0G0N653</accession>
<dbReference type="EMBL" id="LBWP01000004">
    <property type="protein sequence ID" value="KKR11664.1"/>
    <property type="molecule type" value="Genomic_DNA"/>
</dbReference>
<evidence type="ECO:0000259" key="10">
    <source>
        <dbReference type="PROSITE" id="PS50860"/>
    </source>
</evidence>
<dbReference type="PROSITE" id="PS50860">
    <property type="entry name" value="AA_TRNA_LIGASE_II_ALA"/>
    <property type="match status" value="1"/>
</dbReference>
<gene>
    <name evidence="11" type="ORF">UT39_C0004G0023</name>
</gene>
<dbReference type="SUPFAM" id="SSF101353">
    <property type="entry name" value="Putative anticodon-binding domain of alanyl-tRNA synthetase (AlaRS)"/>
    <property type="match status" value="1"/>
</dbReference>
<dbReference type="InterPro" id="IPR045864">
    <property type="entry name" value="aa-tRNA-synth_II/BPL/LPL"/>
</dbReference>
<dbReference type="InterPro" id="IPR002318">
    <property type="entry name" value="Ala-tRNA-lgiase_IIc"/>
</dbReference>
<name>A0A0G0N653_9BACT</name>
<dbReference type="PRINTS" id="PR00980">
    <property type="entry name" value="TRNASYNTHALA"/>
</dbReference>
<dbReference type="Gene3D" id="3.30.980.10">
    <property type="entry name" value="Threonyl-trna Synthetase, Chain A, domain 2"/>
    <property type="match status" value="1"/>
</dbReference>
<keyword evidence="4" id="KW-0436">Ligase</keyword>
<dbReference type="EC" id="6.1.1.7" evidence="2"/>
<dbReference type="InterPro" id="IPR050058">
    <property type="entry name" value="Ala-tRNA_ligase"/>
</dbReference>
<dbReference type="Gene3D" id="3.30.930.10">
    <property type="entry name" value="Bira Bifunctional Protein, Domain 2"/>
    <property type="match status" value="1"/>
</dbReference>
<keyword evidence="3" id="KW-0820">tRNA-binding</keyword>
<proteinExistence type="inferred from homology"/>
<evidence type="ECO:0000256" key="9">
    <source>
        <dbReference type="ARBA" id="ARBA00023146"/>
    </source>
</evidence>